<name>K3WCP2_GLOUD</name>
<reference evidence="1" key="3">
    <citation type="submission" date="2015-02" db="UniProtKB">
        <authorList>
            <consortium name="EnsemblProtists"/>
        </authorList>
    </citation>
    <scope>IDENTIFICATION</scope>
    <source>
        <strain evidence="1">DAOM BR144</strain>
    </source>
</reference>
<dbReference type="VEuPathDB" id="FungiDB:PYU1_G002730"/>
<dbReference type="Proteomes" id="UP000019132">
    <property type="component" value="Unassembled WGS sequence"/>
</dbReference>
<evidence type="ECO:0000313" key="2">
    <source>
        <dbReference type="Proteomes" id="UP000019132"/>
    </source>
</evidence>
<evidence type="ECO:0000313" key="1">
    <source>
        <dbReference type="EnsemblProtists" id="PYU1_T002733"/>
    </source>
</evidence>
<dbReference type="InParanoid" id="K3WCP2"/>
<reference evidence="2" key="2">
    <citation type="submission" date="2010-04" db="EMBL/GenBank/DDBJ databases">
        <authorList>
            <person name="Buell R."/>
            <person name="Hamilton J."/>
            <person name="Hostetler J."/>
        </authorList>
    </citation>
    <scope>NUCLEOTIDE SEQUENCE [LARGE SCALE GENOMIC DNA]</scope>
    <source>
        <strain evidence="2">DAOM:BR144</strain>
    </source>
</reference>
<proteinExistence type="predicted"/>
<dbReference type="EnsemblProtists" id="PYU1_T002733">
    <property type="protein sequence ID" value="PYU1_T002733"/>
    <property type="gene ID" value="PYU1_G002730"/>
</dbReference>
<sequence>MDIIQYTNDNINDLVALIPPVEDGEHHFPIGDLLASIACDAVDLDDIVSGVKPEEYVKARRSNPRKRTYEVRKEEKDVLTKELSSLATKLDYLKHRAGIPNEQSIAQSKLEKALLREIFRNQQYLAAGFKSTMSANVSEHVRRPTSTSLRLGCDPSQRQQLLYEVRPEQLCHAKRFIEARTQFIDSALRSSESTKLRTDSGDSFAMKVDVIPLPQATSVKQVHDAILFHLFNVDVCLDGKMRNKIVLREKYDLGDECASQHRMRYTNYGVDVEFNSAVFAQYSCQSPPGALVSSPATADEGDAGAECVVATTFIDRDDLYPYRPRECVRQDLTAIWMVTRCAAKAQSSHPDAVMTKQVIVLKRWVQSKLHPSKFDISEDKLTDLTEETLCVANAVLAAVCASLQSASSP</sequence>
<protein>
    <submittedName>
        <fullName evidence="1">Uncharacterized protein</fullName>
    </submittedName>
</protein>
<organism evidence="1 2">
    <name type="scientific">Globisporangium ultimum (strain ATCC 200006 / CBS 805.95 / DAOM BR144)</name>
    <name type="common">Pythium ultimum</name>
    <dbReference type="NCBI Taxonomy" id="431595"/>
    <lineage>
        <taxon>Eukaryota</taxon>
        <taxon>Sar</taxon>
        <taxon>Stramenopiles</taxon>
        <taxon>Oomycota</taxon>
        <taxon>Peronosporomycetes</taxon>
        <taxon>Pythiales</taxon>
        <taxon>Pythiaceae</taxon>
        <taxon>Globisporangium</taxon>
    </lineage>
</organism>
<accession>K3WCP2</accession>
<dbReference type="eggNOG" id="ENOG502R9XQ">
    <property type="taxonomic scope" value="Eukaryota"/>
</dbReference>
<keyword evidence="2" id="KW-1185">Reference proteome</keyword>
<dbReference type="HOGENOM" id="CLU_036567_0_3_1"/>
<dbReference type="EMBL" id="GL376628">
    <property type="status" value="NOT_ANNOTATED_CDS"/>
    <property type="molecule type" value="Genomic_DNA"/>
</dbReference>
<dbReference type="AlphaFoldDB" id="K3WCP2"/>
<reference evidence="2" key="1">
    <citation type="journal article" date="2010" name="Genome Biol.">
        <title>Genome sequence of the necrotrophic plant pathogen Pythium ultimum reveals original pathogenicity mechanisms and effector repertoire.</title>
        <authorList>
            <person name="Levesque C.A."/>
            <person name="Brouwer H."/>
            <person name="Cano L."/>
            <person name="Hamilton J.P."/>
            <person name="Holt C."/>
            <person name="Huitema E."/>
            <person name="Raffaele S."/>
            <person name="Robideau G.P."/>
            <person name="Thines M."/>
            <person name="Win J."/>
            <person name="Zerillo M.M."/>
            <person name="Beakes G.W."/>
            <person name="Boore J.L."/>
            <person name="Busam D."/>
            <person name="Dumas B."/>
            <person name="Ferriera S."/>
            <person name="Fuerstenberg S.I."/>
            <person name="Gachon C.M."/>
            <person name="Gaulin E."/>
            <person name="Govers F."/>
            <person name="Grenville-Briggs L."/>
            <person name="Horner N."/>
            <person name="Hostetler J."/>
            <person name="Jiang R.H."/>
            <person name="Johnson J."/>
            <person name="Krajaejun T."/>
            <person name="Lin H."/>
            <person name="Meijer H.J."/>
            <person name="Moore B."/>
            <person name="Morris P."/>
            <person name="Phuntmart V."/>
            <person name="Puiu D."/>
            <person name="Shetty J."/>
            <person name="Stajich J.E."/>
            <person name="Tripathy S."/>
            <person name="Wawra S."/>
            <person name="van West P."/>
            <person name="Whitty B.R."/>
            <person name="Coutinho P.M."/>
            <person name="Henrissat B."/>
            <person name="Martin F."/>
            <person name="Thomas P.D."/>
            <person name="Tyler B.M."/>
            <person name="De Vries R.P."/>
            <person name="Kamoun S."/>
            <person name="Yandell M."/>
            <person name="Tisserat N."/>
            <person name="Buell C.R."/>
        </authorList>
    </citation>
    <scope>NUCLEOTIDE SEQUENCE</scope>
    <source>
        <strain evidence="2">DAOM:BR144</strain>
    </source>
</reference>